<dbReference type="InterPro" id="IPR051686">
    <property type="entry name" value="Lipoprotein_DolP"/>
</dbReference>
<evidence type="ECO:0000259" key="2">
    <source>
        <dbReference type="PROSITE" id="PS50914"/>
    </source>
</evidence>
<dbReference type="InterPro" id="IPR014004">
    <property type="entry name" value="Transpt-assoc_nodulatn_dom_bac"/>
</dbReference>
<organism evidence="3 4">
    <name type="scientific">Sulfurivirga caldicuralii</name>
    <dbReference type="NCBI Taxonomy" id="364032"/>
    <lineage>
        <taxon>Bacteria</taxon>
        <taxon>Pseudomonadati</taxon>
        <taxon>Pseudomonadota</taxon>
        <taxon>Gammaproteobacteria</taxon>
        <taxon>Thiotrichales</taxon>
        <taxon>Piscirickettsiaceae</taxon>
        <taxon>Sulfurivirga</taxon>
    </lineage>
</organism>
<reference evidence="3 4" key="1">
    <citation type="submission" date="2016-11" db="EMBL/GenBank/DDBJ databases">
        <authorList>
            <person name="Jaros S."/>
            <person name="Januszkiewicz K."/>
            <person name="Wedrychowicz H."/>
        </authorList>
    </citation>
    <scope>NUCLEOTIDE SEQUENCE [LARGE SCALE GENOMIC DNA]</scope>
    <source>
        <strain evidence="3 4">DSM 17737</strain>
    </source>
</reference>
<dbReference type="SMART" id="SM00749">
    <property type="entry name" value="BON"/>
    <property type="match status" value="1"/>
</dbReference>
<evidence type="ECO:0000313" key="3">
    <source>
        <dbReference type="EMBL" id="SIN74563.1"/>
    </source>
</evidence>
<proteinExistence type="predicted"/>
<accession>A0A1N6DV21</accession>
<dbReference type="EMBL" id="FSRE01000001">
    <property type="protein sequence ID" value="SIN74563.1"/>
    <property type="molecule type" value="Genomic_DNA"/>
</dbReference>
<dbReference type="PROSITE" id="PS50914">
    <property type="entry name" value="BON"/>
    <property type="match status" value="2"/>
</dbReference>
<feature type="signal peptide" evidence="1">
    <location>
        <begin position="1"/>
        <end position="21"/>
    </location>
</feature>
<dbReference type="Gene3D" id="3.30.1340.30">
    <property type="match status" value="2"/>
</dbReference>
<dbReference type="InterPro" id="IPR007055">
    <property type="entry name" value="BON_dom"/>
</dbReference>
<sequence length="191" mass="20991">MKKLRLILVTLALTLGLSQCAAPLILAGGAGALGYYFGAERRDADTITEDEKAQARMIELMRQAGLDVNNIEVMTYNHKMLLVGAVPTEADLQLLNRLARQVPYVRKVYNRVRVGAPRTPDRAREDGWIAAKVKAEMVKTKGLTSAAIRYTVYDGTVYLMGLVSKQEAQKAIAAASRVKGVRKVVDAMDRL</sequence>
<feature type="domain" description="BON" evidence="2">
    <location>
        <begin position="125"/>
        <end position="191"/>
    </location>
</feature>
<dbReference type="Proteomes" id="UP000198461">
    <property type="component" value="Unassembled WGS sequence"/>
</dbReference>
<dbReference type="Pfam" id="PF04972">
    <property type="entry name" value="BON"/>
    <property type="match status" value="2"/>
</dbReference>
<feature type="chain" id="PRO_5012093929" evidence="1">
    <location>
        <begin position="22"/>
        <end position="191"/>
    </location>
</feature>
<feature type="domain" description="BON" evidence="2">
    <location>
        <begin position="48"/>
        <end position="116"/>
    </location>
</feature>
<dbReference type="PANTHER" id="PTHR34606">
    <property type="entry name" value="BON DOMAIN-CONTAINING PROTEIN"/>
    <property type="match status" value="1"/>
</dbReference>
<dbReference type="OrthoDB" id="9783990at2"/>
<dbReference type="STRING" id="364032.SAMN05443662_0428"/>
<name>A0A1N6DV21_9GAMM</name>
<keyword evidence="1" id="KW-0732">Signal</keyword>
<evidence type="ECO:0000313" key="4">
    <source>
        <dbReference type="Proteomes" id="UP000198461"/>
    </source>
</evidence>
<gene>
    <name evidence="3" type="ORF">SAMN05443662_0428</name>
</gene>
<keyword evidence="4" id="KW-1185">Reference proteome</keyword>
<protein>
    <submittedName>
        <fullName evidence="3">Osmotically-inducible protein OsmY, contains BON domain</fullName>
    </submittedName>
</protein>
<dbReference type="RefSeq" id="WP_074200737.1">
    <property type="nucleotide sequence ID" value="NZ_FSRE01000001.1"/>
</dbReference>
<evidence type="ECO:0000256" key="1">
    <source>
        <dbReference type="SAM" id="SignalP"/>
    </source>
</evidence>
<dbReference type="AlphaFoldDB" id="A0A1N6DV21"/>
<dbReference type="PANTHER" id="PTHR34606:SF15">
    <property type="entry name" value="BON DOMAIN-CONTAINING PROTEIN"/>
    <property type="match status" value="1"/>
</dbReference>